<feature type="region of interest" description="Disordered" evidence="1">
    <location>
        <begin position="94"/>
        <end position="120"/>
    </location>
</feature>
<evidence type="ECO:0000256" key="2">
    <source>
        <dbReference type="SAM" id="SignalP"/>
    </source>
</evidence>
<keyword evidence="2" id="KW-0732">Signal</keyword>
<gene>
    <name evidence="3" type="ORF">OG327_00025</name>
    <name evidence="4" type="ORF">OG327_00040</name>
</gene>
<reference evidence="4" key="1">
    <citation type="submission" date="2022-10" db="EMBL/GenBank/DDBJ databases">
        <title>The complete genomes of actinobacterial strains from the NBC collection.</title>
        <authorList>
            <person name="Joergensen T.S."/>
            <person name="Alvarez Arevalo M."/>
            <person name="Sterndorff E.B."/>
            <person name="Faurdal D."/>
            <person name="Vuksanovic O."/>
            <person name="Mourched A.-S."/>
            <person name="Charusanti P."/>
            <person name="Shaw S."/>
            <person name="Blin K."/>
            <person name="Weber T."/>
        </authorList>
    </citation>
    <scope>NUCLEOTIDE SEQUENCE</scope>
    <source>
        <strain evidence="4">NBC_00049</strain>
    </source>
</reference>
<dbReference type="EMBL" id="CP108264">
    <property type="protein sequence ID" value="WTU71844.1"/>
    <property type="molecule type" value="Genomic_DNA"/>
</dbReference>
<dbReference type="AlphaFoldDB" id="A0AAU2JGM9"/>
<dbReference type="PROSITE" id="PS51318">
    <property type="entry name" value="TAT"/>
    <property type="match status" value="1"/>
</dbReference>
<organism evidence="4">
    <name type="scientific">Streptomyces sp. NBC_00049</name>
    <dbReference type="NCBI Taxonomy" id="2903617"/>
    <lineage>
        <taxon>Bacteria</taxon>
        <taxon>Bacillati</taxon>
        <taxon>Actinomycetota</taxon>
        <taxon>Actinomycetes</taxon>
        <taxon>Kitasatosporales</taxon>
        <taxon>Streptomycetaceae</taxon>
        <taxon>Streptomyces</taxon>
    </lineage>
</organism>
<evidence type="ECO:0000313" key="4">
    <source>
        <dbReference type="EMBL" id="WTU71847.1"/>
    </source>
</evidence>
<sequence>MFERSWTRRIVLAGASAALLGGGIALPATAMAAPAAAPHQAVSVLPADSADGISTSGDSNAENTTVGGSASTGAANSGVGSCKGKCVITTGNATSGDASADATNLGDATSVSGDAVSKGGTVSKKNIKAQIKQQVKVKLGLL</sequence>
<accession>A0AAU2JGM9</accession>
<name>A0AAU2JGM9_9ACTN</name>
<evidence type="ECO:0000313" key="3">
    <source>
        <dbReference type="EMBL" id="WTU71844.1"/>
    </source>
</evidence>
<feature type="compositionally biased region" description="Low complexity" evidence="1">
    <location>
        <begin position="63"/>
        <end position="80"/>
    </location>
</feature>
<protein>
    <submittedName>
        <fullName evidence="4">Uncharacterized protein</fullName>
    </submittedName>
</protein>
<dbReference type="EMBL" id="CP108264">
    <property type="protein sequence ID" value="WTU71847.1"/>
    <property type="molecule type" value="Genomic_DNA"/>
</dbReference>
<feature type="chain" id="PRO_5043287220" evidence="2">
    <location>
        <begin position="33"/>
        <end position="142"/>
    </location>
</feature>
<proteinExistence type="predicted"/>
<feature type="signal peptide" evidence="2">
    <location>
        <begin position="1"/>
        <end position="32"/>
    </location>
</feature>
<feature type="region of interest" description="Disordered" evidence="1">
    <location>
        <begin position="48"/>
        <end position="81"/>
    </location>
</feature>
<feature type="compositionally biased region" description="Polar residues" evidence="1">
    <location>
        <begin position="52"/>
        <end position="62"/>
    </location>
</feature>
<dbReference type="InterPro" id="IPR006311">
    <property type="entry name" value="TAT_signal"/>
</dbReference>
<evidence type="ECO:0000256" key="1">
    <source>
        <dbReference type="SAM" id="MobiDB-lite"/>
    </source>
</evidence>